<gene>
    <name evidence="2" type="ORF">G2W53_004158</name>
</gene>
<comment type="caution">
    <text evidence="2">The sequence shown here is derived from an EMBL/GenBank/DDBJ whole genome shotgun (WGS) entry which is preliminary data.</text>
</comment>
<accession>A0A835CJ35</accession>
<proteinExistence type="predicted"/>
<dbReference type="EMBL" id="JAAIUW010000002">
    <property type="protein sequence ID" value="KAF7841860.1"/>
    <property type="molecule type" value="Genomic_DNA"/>
</dbReference>
<sequence>MDHLDRHVFIPPHSQPSFTPIWVNTNHHGDFGGCSGKTSPKALKQDSSNSVTSAISGFVFDGSRLFSAAVGLAFSRLTRGPLVSSISSILCAFRFLDFGAVMVKVKFTDPILPLFLTNCSISSNSKGRVLFLGGSGKAKGVESTSTVLVIFICWLAEEPSMMTSSVEWVKCFPSTSVCSPDIIRQCSWSVESSLWLAAASCCWGSKISRLDSFHAIAISSCKTSLLSGTAVALSSCTGFSYLKSTMRGQALLLRGVINLPPRGHPVAIPNSPGSNSIQFRVEGSLFSGFRSSFNLIPGRGCSRGSEVCGSPAGLEPESSRLCSQDYPHQQSRVSRNSDSYSKEPKVPRERWSPINLSDFTHEDNIGALAGRGSGVGGFGRQETLAFPPYLLLHRSHSSHPIQSLSDY</sequence>
<feature type="region of interest" description="Disordered" evidence="1">
    <location>
        <begin position="319"/>
        <end position="348"/>
    </location>
</feature>
<reference evidence="2" key="1">
    <citation type="submission" date="2020-09" db="EMBL/GenBank/DDBJ databases">
        <title>Genome-Enabled Discovery of Anthraquinone Biosynthesis in Senna tora.</title>
        <authorList>
            <person name="Kang S.-H."/>
            <person name="Pandey R.P."/>
            <person name="Lee C.-M."/>
            <person name="Sim J.-S."/>
            <person name="Jeong J.-T."/>
            <person name="Choi B.-S."/>
            <person name="Jung M."/>
            <person name="Ginzburg D."/>
            <person name="Zhao K."/>
            <person name="Won S.Y."/>
            <person name="Oh T.-J."/>
            <person name="Yu Y."/>
            <person name="Kim N.-H."/>
            <person name="Lee O.R."/>
            <person name="Lee T.-H."/>
            <person name="Bashyal P."/>
            <person name="Kim T.-S."/>
            <person name="Lee W.-H."/>
            <person name="Kawkins C."/>
            <person name="Kim C.-K."/>
            <person name="Kim J.S."/>
            <person name="Ahn B.O."/>
            <person name="Rhee S.Y."/>
            <person name="Sohng J.K."/>
        </authorList>
    </citation>
    <scope>NUCLEOTIDE SEQUENCE</scope>
    <source>
        <tissue evidence="2">Leaf</tissue>
    </source>
</reference>
<name>A0A835CJ35_9FABA</name>
<evidence type="ECO:0000313" key="2">
    <source>
        <dbReference type="EMBL" id="KAF7841860.1"/>
    </source>
</evidence>
<keyword evidence="3" id="KW-1185">Reference proteome</keyword>
<feature type="compositionally biased region" description="Polar residues" evidence="1">
    <location>
        <begin position="320"/>
        <end position="339"/>
    </location>
</feature>
<organism evidence="2 3">
    <name type="scientific">Senna tora</name>
    <dbReference type="NCBI Taxonomy" id="362788"/>
    <lineage>
        <taxon>Eukaryota</taxon>
        <taxon>Viridiplantae</taxon>
        <taxon>Streptophyta</taxon>
        <taxon>Embryophyta</taxon>
        <taxon>Tracheophyta</taxon>
        <taxon>Spermatophyta</taxon>
        <taxon>Magnoliopsida</taxon>
        <taxon>eudicotyledons</taxon>
        <taxon>Gunneridae</taxon>
        <taxon>Pentapetalae</taxon>
        <taxon>rosids</taxon>
        <taxon>fabids</taxon>
        <taxon>Fabales</taxon>
        <taxon>Fabaceae</taxon>
        <taxon>Caesalpinioideae</taxon>
        <taxon>Cassia clade</taxon>
        <taxon>Senna</taxon>
    </lineage>
</organism>
<evidence type="ECO:0000313" key="3">
    <source>
        <dbReference type="Proteomes" id="UP000634136"/>
    </source>
</evidence>
<dbReference type="Proteomes" id="UP000634136">
    <property type="component" value="Unassembled WGS sequence"/>
</dbReference>
<dbReference type="AlphaFoldDB" id="A0A835CJ35"/>
<evidence type="ECO:0000256" key="1">
    <source>
        <dbReference type="SAM" id="MobiDB-lite"/>
    </source>
</evidence>
<protein>
    <submittedName>
        <fullName evidence="2">Uncharacterized protein</fullName>
    </submittedName>
</protein>